<evidence type="ECO:0000256" key="1">
    <source>
        <dbReference type="ARBA" id="ARBA00006010"/>
    </source>
</evidence>
<dbReference type="Pfam" id="PF04885">
    <property type="entry name" value="Stig1"/>
    <property type="match status" value="1"/>
</dbReference>
<gene>
    <name evidence="6" type="primary">LOC111275650</name>
</gene>
<dbReference type="GeneID" id="111275650"/>
<evidence type="ECO:0000313" key="5">
    <source>
        <dbReference type="Proteomes" id="UP000515121"/>
    </source>
</evidence>
<evidence type="ECO:0000256" key="3">
    <source>
        <dbReference type="SAM" id="MobiDB-lite"/>
    </source>
</evidence>
<dbReference type="RefSeq" id="XP_022716846.1">
    <property type="nucleotide sequence ID" value="XM_022861111.1"/>
</dbReference>
<dbReference type="AlphaFoldDB" id="A0A6P5WN14"/>
<feature type="compositionally biased region" description="Pro residues" evidence="3">
    <location>
        <begin position="219"/>
        <end position="237"/>
    </location>
</feature>
<dbReference type="OrthoDB" id="2013942at2759"/>
<organism evidence="5 6">
    <name type="scientific">Durio zibethinus</name>
    <name type="common">Durian</name>
    <dbReference type="NCBI Taxonomy" id="66656"/>
    <lineage>
        <taxon>Eukaryota</taxon>
        <taxon>Viridiplantae</taxon>
        <taxon>Streptophyta</taxon>
        <taxon>Embryophyta</taxon>
        <taxon>Tracheophyta</taxon>
        <taxon>Spermatophyta</taxon>
        <taxon>Magnoliopsida</taxon>
        <taxon>eudicotyledons</taxon>
        <taxon>Gunneridae</taxon>
        <taxon>Pentapetalae</taxon>
        <taxon>rosids</taxon>
        <taxon>malvids</taxon>
        <taxon>Malvales</taxon>
        <taxon>Malvaceae</taxon>
        <taxon>Helicteroideae</taxon>
        <taxon>Durio</taxon>
    </lineage>
</organism>
<protein>
    <submittedName>
        <fullName evidence="6">Stigma-specific STIG1-like protein 4</fullName>
    </submittedName>
</protein>
<evidence type="ECO:0000313" key="6">
    <source>
        <dbReference type="RefSeq" id="XP_022716846.1"/>
    </source>
</evidence>
<name>A0A6P5WN14_DURZI</name>
<dbReference type="PANTHER" id="PTHR33227">
    <property type="entry name" value="STIGMA-SPECIFIC STIG1-LIKE PROTEIN 3"/>
    <property type="match status" value="1"/>
</dbReference>
<dbReference type="InterPro" id="IPR006969">
    <property type="entry name" value="Stig-like"/>
</dbReference>
<dbReference type="PANTHER" id="PTHR33227:SF48">
    <property type="entry name" value="STIGMA-SPECIFIC STIG1-LIKE PROTEIN 4"/>
    <property type="match status" value="1"/>
</dbReference>
<evidence type="ECO:0000256" key="4">
    <source>
        <dbReference type="SAM" id="SignalP"/>
    </source>
</evidence>
<feature type="region of interest" description="Disordered" evidence="3">
    <location>
        <begin position="162"/>
        <end position="237"/>
    </location>
</feature>
<feature type="compositionally biased region" description="Pro residues" evidence="3">
    <location>
        <begin position="175"/>
        <end position="212"/>
    </location>
</feature>
<sequence>MNRLANAFIALLLPLFLLLPIEIVEAQVKTKWVHWNATAGSSPWLGQVANARPRPGVCMFTPWTCERGEHLPTARMLCCGNQCVDVSSDDTHCGLCGIRCPFNWQCCRGICINTNISPFHCGRCGHRCPWGVPCLYGMCGYAQPSPPRPFPWPPHPPHPPEPFPPHPPHPRRPPIPHPPCSRPPPLPHPPHPHPRPPPLPHPPCSRPPPLPHPIRRPGICPPGLPQPPEGDQPLQPP</sequence>
<accession>A0A6P5WN14</accession>
<dbReference type="KEGG" id="dzi:111275650"/>
<reference evidence="6" key="1">
    <citation type="submission" date="2025-08" db="UniProtKB">
        <authorList>
            <consortium name="RefSeq"/>
        </authorList>
    </citation>
    <scope>IDENTIFICATION</scope>
    <source>
        <tissue evidence="6">Fruit stalk</tissue>
    </source>
</reference>
<dbReference type="Proteomes" id="UP000515121">
    <property type="component" value="Unplaced"/>
</dbReference>
<evidence type="ECO:0000256" key="2">
    <source>
        <dbReference type="ARBA" id="ARBA00022729"/>
    </source>
</evidence>
<keyword evidence="2 4" id="KW-0732">Signal</keyword>
<feature type="signal peptide" evidence="4">
    <location>
        <begin position="1"/>
        <end position="26"/>
    </location>
</feature>
<proteinExistence type="inferred from homology"/>
<feature type="chain" id="PRO_5027686209" evidence="4">
    <location>
        <begin position="27"/>
        <end position="237"/>
    </location>
</feature>
<comment type="similarity">
    <text evidence="1">Belongs to the STIG1 family.</text>
</comment>
<keyword evidence="5" id="KW-1185">Reference proteome</keyword>